<sequence>GKLSSFAGSNTNTQHQTQQQEPSASGGAGGLFDKLHGAVGGGPESEKKEDALDKGASRPPHKNAPTSSHPPTTLKPKTKPFPHSGIDWVQENVLKQGNQNNESAAEQAKDKLIAETIRDQYTKATGKEFPVKEK</sequence>
<feature type="region of interest" description="Disordered" evidence="1">
    <location>
        <begin position="1"/>
        <end position="85"/>
    </location>
</feature>
<dbReference type="Proteomes" id="UP001174936">
    <property type="component" value="Unassembled WGS sequence"/>
</dbReference>
<gene>
    <name evidence="2" type="ORF">B0T16DRAFT_296178</name>
</gene>
<feature type="non-terminal residue" evidence="2">
    <location>
        <position position="1"/>
    </location>
</feature>
<dbReference type="AlphaFoldDB" id="A0AA39Y776"/>
<feature type="compositionally biased region" description="Low complexity" evidence="1">
    <location>
        <begin position="65"/>
        <end position="75"/>
    </location>
</feature>
<dbReference type="EMBL" id="JAULSV010000004">
    <property type="protein sequence ID" value="KAK0645765.1"/>
    <property type="molecule type" value="Genomic_DNA"/>
</dbReference>
<proteinExistence type="predicted"/>
<feature type="non-terminal residue" evidence="2">
    <location>
        <position position="134"/>
    </location>
</feature>
<evidence type="ECO:0000256" key="1">
    <source>
        <dbReference type="SAM" id="MobiDB-lite"/>
    </source>
</evidence>
<reference evidence="2" key="1">
    <citation type="submission" date="2023-06" db="EMBL/GenBank/DDBJ databases">
        <title>Genome-scale phylogeny and comparative genomics of the fungal order Sordariales.</title>
        <authorList>
            <consortium name="Lawrence Berkeley National Laboratory"/>
            <person name="Hensen N."/>
            <person name="Bonometti L."/>
            <person name="Westerberg I."/>
            <person name="Brannstrom I.O."/>
            <person name="Guillou S."/>
            <person name="Cros-Aarteil S."/>
            <person name="Calhoun S."/>
            <person name="Haridas S."/>
            <person name="Kuo A."/>
            <person name="Mondo S."/>
            <person name="Pangilinan J."/>
            <person name="Riley R."/>
            <person name="Labutti K."/>
            <person name="Andreopoulos B."/>
            <person name="Lipzen A."/>
            <person name="Chen C."/>
            <person name="Yanf M."/>
            <person name="Daum C."/>
            <person name="Ng V."/>
            <person name="Clum A."/>
            <person name="Steindorff A."/>
            <person name="Ohm R."/>
            <person name="Martin F."/>
            <person name="Silar P."/>
            <person name="Natvig D."/>
            <person name="Lalanne C."/>
            <person name="Gautier V."/>
            <person name="Ament-Velasquez S.L."/>
            <person name="Kruys A."/>
            <person name="Hutchinson M.I."/>
            <person name="Powell A.J."/>
            <person name="Barry K."/>
            <person name="Miller A.N."/>
            <person name="Grigoriev I.V."/>
            <person name="Debuchy R."/>
            <person name="Gladieux P."/>
            <person name="Thoren M.H."/>
            <person name="Johannesson H."/>
        </authorList>
    </citation>
    <scope>NUCLEOTIDE SEQUENCE</scope>
    <source>
        <strain evidence="2">SMH2532-1</strain>
    </source>
</reference>
<keyword evidence="3" id="KW-1185">Reference proteome</keyword>
<name>A0AA39Y776_9PEZI</name>
<organism evidence="2 3">
    <name type="scientific">Cercophora newfieldiana</name>
    <dbReference type="NCBI Taxonomy" id="92897"/>
    <lineage>
        <taxon>Eukaryota</taxon>
        <taxon>Fungi</taxon>
        <taxon>Dikarya</taxon>
        <taxon>Ascomycota</taxon>
        <taxon>Pezizomycotina</taxon>
        <taxon>Sordariomycetes</taxon>
        <taxon>Sordariomycetidae</taxon>
        <taxon>Sordariales</taxon>
        <taxon>Lasiosphaeriaceae</taxon>
        <taxon>Cercophora</taxon>
    </lineage>
</organism>
<accession>A0AA39Y776</accession>
<evidence type="ECO:0000313" key="3">
    <source>
        <dbReference type="Proteomes" id="UP001174936"/>
    </source>
</evidence>
<comment type="caution">
    <text evidence="2">The sequence shown here is derived from an EMBL/GenBank/DDBJ whole genome shotgun (WGS) entry which is preliminary data.</text>
</comment>
<dbReference type="PANTHER" id="PTHR40462:SF1">
    <property type="entry name" value="EXPRESSED PROTEIN"/>
    <property type="match status" value="1"/>
</dbReference>
<feature type="compositionally biased region" description="Basic and acidic residues" evidence="1">
    <location>
        <begin position="44"/>
        <end position="56"/>
    </location>
</feature>
<protein>
    <submittedName>
        <fullName evidence="2">Uncharacterized protein</fullName>
    </submittedName>
</protein>
<dbReference type="PANTHER" id="PTHR40462">
    <property type="entry name" value="CHROMOSOME 1, WHOLE GENOME SHOTGUN SEQUENCE"/>
    <property type="match status" value="1"/>
</dbReference>
<evidence type="ECO:0000313" key="2">
    <source>
        <dbReference type="EMBL" id="KAK0645765.1"/>
    </source>
</evidence>
<feature type="compositionally biased region" description="Low complexity" evidence="1">
    <location>
        <begin position="10"/>
        <end position="20"/>
    </location>
</feature>